<dbReference type="InterPro" id="IPR038648">
    <property type="entry name" value="PHR_sf"/>
</dbReference>
<dbReference type="PANTHER" id="PTHR45774">
    <property type="entry name" value="BTB/POZ DOMAIN-CONTAINING"/>
    <property type="match status" value="1"/>
</dbReference>
<dbReference type="AlphaFoldDB" id="A0ABD6EHR2"/>
<evidence type="ECO:0000256" key="1">
    <source>
        <dbReference type="ARBA" id="ARBA00004496"/>
    </source>
</evidence>
<keyword evidence="2" id="KW-0963">Cytoplasm</keyword>
<reference evidence="4 5" key="1">
    <citation type="submission" date="2024-08" db="EMBL/GenBank/DDBJ databases">
        <title>Gnathostoma spinigerum genome.</title>
        <authorList>
            <person name="Gonzalez-Bertolin B."/>
            <person name="Monzon S."/>
            <person name="Zaballos A."/>
            <person name="Jimenez P."/>
            <person name="Dekumyoy P."/>
            <person name="Varona S."/>
            <person name="Cuesta I."/>
            <person name="Sumanam S."/>
            <person name="Adisakwattana P."/>
            <person name="Gasser R.B."/>
            <person name="Hernandez-Gonzalez A."/>
            <person name="Young N.D."/>
            <person name="Perteguer M.J."/>
        </authorList>
    </citation>
    <scope>NUCLEOTIDE SEQUENCE [LARGE SCALE GENOMIC DNA]</scope>
    <source>
        <strain evidence="4">AL3</strain>
        <tissue evidence="4">Liver</tissue>
    </source>
</reference>
<dbReference type="Pfam" id="PF07707">
    <property type="entry name" value="BACK"/>
    <property type="match status" value="1"/>
</dbReference>
<name>A0ABD6EHR2_9BILA</name>
<sequence length="578" mass="64527">MIVGWESIWSDVVERRIQIMEVDQSMNYIKPPPVGNNGSMCPIKPPPMPDVLHPPPHIKQEEDEGAECYSTLVQRMHDLREKKIGIDVEFVLGTSAKSPKVYAHKNVLAAASEVFQHMLYPGPAPPRKRSRSETDQIDGVQVVHVTDVKAEAFETLINFLYSDYTDNYSKVDDADVLDTLHAAKKYGVYPLEVACTRQMGVLTPGSAVALLEQARRLESHELAIRCFAKIDEDTDEALASERFLAVDHGTMKAIIERSQISPSNELIVLKAVNEWSKAECARQKLEPTQSNKRMVIGDVLTCIRFPLMTVSEFGEAANMNLLTDPETGAIFRYISAIQHQHSDSVLPYPSTPRSIGRSKYVVKRFATISKNPVKKIRSSIWFIVDHEILVTGLGIYGIIQGDLSNETNEWSTSAEIELACCSHHMGWKERSIVMLKGICGDDRPILARFKNPVRITANMPHRATVMFKDDIETYGGMNGMEDIQVEVTPAEPMRENSQVADASNIIHFAFHNDDPNGVRRGMTRGPAVFQQQYVGSMGGFYHRAGVGGAPPPLEGCLYEGQIPEIHFTLPKTEIKQPK</sequence>
<dbReference type="PROSITE" id="PS50097">
    <property type="entry name" value="BTB"/>
    <property type="match status" value="1"/>
</dbReference>
<evidence type="ECO:0000313" key="4">
    <source>
        <dbReference type="EMBL" id="MFH4976217.1"/>
    </source>
</evidence>
<dbReference type="SUPFAM" id="SSF54695">
    <property type="entry name" value="POZ domain"/>
    <property type="match status" value="1"/>
</dbReference>
<dbReference type="Pfam" id="PF00651">
    <property type="entry name" value="BTB"/>
    <property type="match status" value="1"/>
</dbReference>
<dbReference type="PANTHER" id="PTHR45774:SF3">
    <property type="entry name" value="BTB (POZ) DOMAIN-CONTAINING 2B-RELATED"/>
    <property type="match status" value="1"/>
</dbReference>
<evidence type="ECO:0000313" key="5">
    <source>
        <dbReference type="Proteomes" id="UP001608902"/>
    </source>
</evidence>
<dbReference type="Proteomes" id="UP001608902">
    <property type="component" value="Unassembled WGS sequence"/>
</dbReference>
<dbReference type="Gene3D" id="2.60.120.820">
    <property type="entry name" value="PHR domain"/>
    <property type="match status" value="1"/>
</dbReference>
<dbReference type="InterPro" id="IPR000210">
    <property type="entry name" value="BTB/POZ_dom"/>
</dbReference>
<evidence type="ECO:0000259" key="3">
    <source>
        <dbReference type="PROSITE" id="PS50097"/>
    </source>
</evidence>
<dbReference type="InterPro" id="IPR011705">
    <property type="entry name" value="BACK"/>
</dbReference>
<organism evidence="4 5">
    <name type="scientific">Gnathostoma spinigerum</name>
    <dbReference type="NCBI Taxonomy" id="75299"/>
    <lineage>
        <taxon>Eukaryota</taxon>
        <taxon>Metazoa</taxon>
        <taxon>Ecdysozoa</taxon>
        <taxon>Nematoda</taxon>
        <taxon>Chromadorea</taxon>
        <taxon>Rhabditida</taxon>
        <taxon>Spirurina</taxon>
        <taxon>Gnathostomatomorpha</taxon>
        <taxon>Gnathostomatoidea</taxon>
        <taxon>Gnathostomatidae</taxon>
        <taxon>Gnathostoma</taxon>
    </lineage>
</organism>
<comment type="caution">
    <text evidence="4">The sequence shown here is derived from an EMBL/GenBank/DDBJ whole genome shotgun (WGS) entry which is preliminary data.</text>
</comment>
<feature type="domain" description="BTB" evidence="3">
    <location>
        <begin position="86"/>
        <end position="169"/>
    </location>
</feature>
<dbReference type="CDD" id="cd18186">
    <property type="entry name" value="BTB_POZ_ZBTB_KLHL-like"/>
    <property type="match status" value="1"/>
</dbReference>
<dbReference type="InterPro" id="IPR011333">
    <property type="entry name" value="SKP1/BTB/POZ_sf"/>
</dbReference>
<evidence type="ECO:0000256" key="2">
    <source>
        <dbReference type="ARBA" id="ARBA00022490"/>
    </source>
</evidence>
<dbReference type="InterPro" id="IPR012983">
    <property type="entry name" value="PHR"/>
</dbReference>
<comment type="subcellular location">
    <subcellularLocation>
        <location evidence="1">Cytoplasm</location>
    </subcellularLocation>
</comment>
<dbReference type="Gene3D" id="3.30.710.10">
    <property type="entry name" value="Potassium Channel Kv1.1, Chain A"/>
    <property type="match status" value="1"/>
</dbReference>
<keyword evidence="5" id="KW-1185">Reference proteome</keyword>
<proteinExistence type="predicted"/>
<dbReference type="SMART" id="SM00225">
    <property type="entry name" value="BTB"/>
    <property type="match status" value="1"/>
</dbReference>
<protein>
    <recommendedName>
        <fullName evidence="3">BTB domain-containing protein</fullName>
    </recommendedName>
</protein>
<dbReference type="GO" id="GO:0005737">
    <property type="term" value="C:cytoplasm"/>
    <property type="evidence" value="ECO:0007669"/>
    <property type="project" value="UniProtKB-SubCell"/>
</dbReference>
<dbReference type="Gene3D" id="1.25.40.420">
    <property type="match status" value="1"/>
</dbReference>
<gene>
    <name evidence="4" type="ORF">AB6A40_002926</name>
</gene>
<dbReference type="EMBL" id="JBGFUD010001385">
    <property type="protein sequence ID" value="MFH4976217.1"/>
    <property type="molecule type" value="Genomic_DNA"/>
</dbReference>
<dbReference type="SMART" id="SM00875">
    <property type="entry name" value="BACK"/>
    <property type="match status" value="1"/>
</dbReference>
<dbReference type="Pfam" id="PF08005">
    <property type="entry name" value="PHR"/>
    <property type="match status" value="1"/>
</dbReference>
<accession>A0ABD6EHR2</accession>